<reference evidence="2" key="1">
    <citation type="journal article" date="2020" name="Nature">
        <title>Giant virus diversity and host interactions through global metagenomics.</title>
        <authorList>
            <person name="Schulz F."/>
            <person name="Roux S."/>
            <person name="Paez-Espino D."/>
            <person name="Jungbluth S."/>
            <person name="Walsh D.A."/>
            <person name="Denef V.J."/>
            <person name="McMahon K.D."/>
            <person name="Konstantinidis K.T."/>
            <person name="Eloe-Fadrosh E.A."/>
            <person name="Kyrpides N.C."/>
            <person name="Woyke T."/>
        </authorList>
    </citation>
    <scope>NUCLEOTIDE SEQUENCE</scope>
    <source>
        <strain evidence="2">GVMAG-S-1103017-74</strain>
    </source>
</reference>
<evidence type="ECO:0000313" key="2">
    <source>
        <dbReference type="EMBL" id="QHS82928.1"/>
    </source>
</evidence>
<dbReference type="AlphaFoldDB" id="A0A6C0AT68"/>
<accession>A0A6C0AT68</accession>
<sequence>MALLWTTCRRLDCATHLDTYTRTRVQTRAVFLLLQTRRHRRAFTTMSCCAKPVQCHCGLVLPWWTYAAAATPAAARRVAWTTACRAAGVDPETHDGAPPLPAAAGFDACDMRGTDRTCCRAVMLTYVHRQHEYATAWAREARAPITQLERAPRSIAHTTSNATSDVPHPVSGAMPRARGAAPRDEERWRRSTALIDSIAGATRLHDGDGAAQ</sequence>
<evidence type="ECO:0000256" key="1">
    <source>
        <dbReference type="SAM" id="MobiDB-lite"/>
    </source>
</evidence>
<name>A0A6C0AT68_9ZZZZ</name>
<organism evidence="2">
    <name type="scientific">viral metagenome</name>
    <dbReference type="NCBI Taxonomy" id="1070528"/>
    <lineage>
        <taxon>unclassified sequences</taxon>
        <taxon>metagenomes</taxon>
        <taxon>organismal metagenomes</taxon>
    </lineage>
</organism>
<protein>
    <submittedName>
        <fullName evidence="2">Uncharacterized protein</fullName>
    </submittedName>
</protein>
<feature type="region of interest" description="Disordered" evidence="1">
    <location>
        <begin position="150"/>
        <end position="188"/>
    </location>
</feature>
<proteinExistence type="predicted"/>
<dbReference type="EMBL" id="MN740864">
    <property type="protein sequence ID" value="QHS82928.1"/>
    <property type="molecule type" value="Genomic_DNA"/>
</dbReference>